<dbReference type="InterPro" id="IPR013320">
    <property type="entry name" value="ConA-like_dom_sf"/>
</dbReference>
<dbReference type="Pfam" id="PF03372">
    <property type="entry name" value="Exo_endo_phos"/>
    <property type="match status" value="1"/>
</dbReference>
<keyword evidence="2" id="KW-0540">Nuclease</keyword>
<proteinExistence type="predicted"/>
<organism evidence="2 3">
    <name type="scientific">Zhouia spongiae</name>
    <dbReference type="NCBI Taxonomy" id="2202721"/>
    <lineage>
        <taxon>Bacteria</taxon>
        <taxon>Pseudomonadati</taxon>
        <taxon>Bacteroidota</taxon>
        <taxon>Flavobacteriia</taxon>
        <taxon>Flavobacteriales</taxon>
        <taxon>Flavobacteriaceae</taxon>
        <taxon>Zhouia</taxon>
    </lineage>
</organism>
<dbReference type="InterPro" id="IPR036691">
    <property type="entry name" value="Endo/exonu/phosph_ase_sf"/>
</dbReference>
<gene>
    <name evidence="2" type="ORF">MQE36_05555</name>
</gene>
<keyword evidence="2" id="KW-0378">Hydrolase</keyword>
<dbReference type="SUPFAM" id="SSF56219">
    <property type="entry name" value="DNase I-like"/>
    <property type="match status" value="1"/>
</dbReference>
<feature type="domain" description="Endonuclease/exonuclease/phosphatase" evidence="1">
    <location>
        <begin position="381"/>
        <end position="598"/>
    </location>
</feature>
<keyword evidence="2" id="KW-0255">Endonuclease</keyword>
<evidence type="ECO:0000259" key="1">
    <source>
        <dbReference type="Pfam" id="PF03372"/>
    </source>
</evidence>
<dbReference type="EMBL" id="CP094326">
    <property type="protein sequence ID" value="UNY99811.1"/>
    <property type="molecule type" value="Genomic_DNA"/>
</dbReference>
<sequence>MLQIPLFEINWRRKLKGLLMFFGFTTFFGVGAGLAQEKVTIDFDTEKINEYKYLKGVKGSALEIRPQSKPFVITESDKINFDYKSDFTVSFWIRTGMNASHRTVLLSQKPYETSGLKAQKRSGWVFYMSGGTWAWNIGSGSRRITYERDNGKFMPLNNGEWHFLVMTYSALKGEVRLYYDGINRAIYNLKDSKGFPFEGEFPVMIGSHLKGKTFKGSWLDEISEGQELLQNLVDEFNSLSVSYNGKELYADELIDLVVDPKGLSENKGLKGIDKRRMERLLSLQKELKKNPYTIYQVKDFMEVAPLGEIYVLDKGVIKINKRVAKKYSDQVGFKPPCFEIDEVVFTQKALSSKEVALDFNKYVDANIGHRSGTKESITAAVWNIHHGGKHNTLEKDGWDSRNRIVEMLKQKEADVVMMQETYSSGDFIAAELGFYYATTIDWDYLNQGSNISVLSRYPIEEVDVPEESPFMNVSAKIRISDSQYINVMSNWYGMNSFLNVFDFHKERFYNADQVPVLFGGDFNAVPHTDGGESLASETLLEFGFKDAYRSLYPSFNDHPGHTFEDGIRIDQLYYLGKGLKNTSTEVISKENDKFPSDHFMILSRFKLY</sequence>
<keyword evidence="3" id="KW-1185">Reference proteome</keyword>
<evidence type="ECO:0000313" key="2">
    <source>
        <dbReference type="EMBL" id="UNY99811.1"/>
    </source>
</evidence>
<dbReference type="Pfam" id="PF13385">
    <property type="entry name" value="Laminin_G_3"/>
    <property type="match status" value="1"/>
</dbReference>
<dbReference type="Gene3D" id="2.60.120.200">
    <property type="match status" value="1"/>
</dbReference>
<evidence type="ECO:0000313" key="3">
    <source>
        <dbReference type="Proteomes" id="UP000829476"/>
    </source>
</evidence>
<dbReference type="InterPro" id="IPR005135">
    <property type="entry name" value="Endo/exonuclease/phosphatase"/>
</dbReference>
<protein>
    <submittedName>
        <fullName evidence="2">Endonuclease/exonuclease/phosphatase family protein</fullName>
    </submittedName>
</protein>
<reference evidence="2 3" key="1">
    <citation type="journal article" date="2018" name="Int. J. Syst. Evol. Microbiol.">
        <title>Zhouia spongiae sp. nov., isolated from a marine sponge.</title>
        <authorList>
            <person name="Zhuang L."/>
            <person name="Lin B."/>
            <person name="Qin F."/>
            <person name="Luo L."/>
        </authorList>
    </citation>
    <scope>NUCLEOTIDE SEQUENCE [LARGE SCALE GENOMIC DNA]</scope>
    <source>
        <strain evidence="2 3">HN-Y44</strain>
    </source>
</reference>
<dbReference type="Gene3D" id="3.60.10.10">
    <property type="entry name" value="Endonuclease/exonuclease/phosphatase"/>
    <property type="match status" value="1"/>
</dbReference>
<dbReference type="GO" id="GO:0004519">
    <property type="term" value="F:endonuclease activity"/>
    <property type="evidence" value="ECO:0007669"/>
    <property type="project" value="UniProtKB-KW"/>
</dbReference>
<dbReference type="PANTHER" id="PTHR14859:SF1">
    <property type="entry name" value="PGAP2-INTERACTING PROTEIN"/>
    <property type="match status" value="1"/>
</dbReference>
<dbReference type="Proteomes" id="UP000829476">
    <property type="component" value="Chromosome"/>
</dbReference>
<accession>A0ABY3YPQ6</accession>
<dbReference type="RefSeq" id="WP_242938183.1">
    <property type="nucleotide sequence ID" value="NZ_CP094326.1"/>
</dbReference>
<dbReference type="SUPFAM" id="SSF49899">
    <property type="entry name" value="Concanavalin A-like lectins/glucanases"/>
    <property type="match status" value="1"/>
</dbReference>
<dbReference type="InterPro" id="IPR051916">
    <property type="entry name" value="GPI-anchor_lipid_remodeler"/>
</dbReference>
<dbReference type="PANTHER" id="PTHR14859">
    <property type="entry name" value="CALCOFLUOR WHITE HYPERSENSITIVE PROTEIN PRECURSOR"/>
    <property type="match status" value="1"/>
</dbReference>
<name>A0ABY3YPQ6_9FLAO</name>